<dbReference type="GO" id="GO:0008270">
    <property type="term" value="F:zinc ion binding"/>
    <property type="evidence" value="ECO:0007669"/>
    <property type="project" value="UniProtKB-UniRule"/>
</dbReference>
<evidence type="ECO:0000313" key="7">
    <source>
        <dbReference type="Proteomes" id="UP000315628"/>
    </source>
</evidence>
<evidence type="ECO:0000313" key="6">
    <source>
        <dbReference type="EMBL" id="TWD16658.1"/>
    </source>
</evidence>
<organism evidence="6 7">
    <name type="scientific">Marihabitans asiaticum</name>
    <dbReference type="NCBI Taxonomy" id="415218"/>
    <lineage>
        <taxon>Bacteria</taxon>
        <taxon>Bacillati</taxon>
        <taxon>Actinomycetota</taxon>
        <taxon>Actinomycetes</taxon>
        <taxon>Micrococcales</taxon>
        <taxon>Intrasporangiaceae</taxon>
        <taxon>Marihabitans</taxon>
    </lineage>
</organism>
<feature type="binding site" evidence="4">
    <location>
        <position position="88"/>
    </location>
    <ligand>
        <name>Zn(2+)</name>
        <dbReference type="ChEBI" id="CHEBI:29105"/>
    </ligand>
</feature>
<dbReference type="GO" id="GO:0051604">
    <property type="term" value="P:protein maturation"/>
    <property type="evidence" value="ECO:0007669"/>
    <property type="project" value="InterPro"/>
</dbReference>
<protein>
    <recommendedName>
        <fullName evidence="4">Hydrogenase maturation factor HypA</fullName>
    </recommendedName>
</protein>
<comment type="caution">
    <text evidence="6">The sequence shown here is derived from an EMBL/GenBank/DDBJ whole genome shotgun (WGS) entry which is preliminary data.</text>
</comment>
<feature type="compositionally biased region" description="Low complexity" evidence="5">
    <location>
        <begin position="122"/>
        <end position="131"/>
    </location>
</feature>
<comment type="similarity">
    <text evidence="4">Belongs to the HypA/HybF family.</text>
</comment>
<dbReference type="Pfam" id="PF01155">
    <property type="entry name" value="HypA"/>
    <property type="match status" value="1"/>
</dbReference>
<feature type="binding site" evidence="4">
    <location>
        <position position="2"/>
    </location>
    <ligand>
        <name>Ni(2+)</name>
        <dbReference type="ChEBI" id="CHEBI:49786"/>
    </ligand>
</feature>
<feature type="binding site" evidence="4">
    <location>
        <position position="71"/>
    </location>
    <ligand>
        <name>Zn(2+)</name>
        <dbReference type="ChEBI" id="CHEBI:29105"/>
    </ligand>
</feature>
<feature type="region of interest" description="Disordered" evidence="5">
    <location>
        <begin position="109"/>
        <end position="131"/>
    </location>
</feature>
<dbReference type="GO" id="GO:0016151">
    <property type="term" value="F:nickel cation binding"/>
    <property type="evidence" value="ECO:0007669"/>
    <property type="project" value="UniProtKB-UniRule"/>
</dbReference>
<name>A0A560WGB9_9MICO</name>
<dbReference type="HAMAP" id="MF_00213">
    <property type="entry name" value="HypA_HybF"/>
    <property type="match status" value="1"/>
</dbReference>
<evidence type="ECO:0000256" key="2">
    <source>
        <dbReference type="ARBA" id="ARBA00022723"/>
    </source>
</evidence>
<gene>
    <name evidence="4" type="primary">hypA</name>
    <name evidence="6" type="ORF">FB557_0190</name>
</gene>
<reference evidence="6 7" key="1">
    <citation type="submission" date="2019-06" db="EMBL/GenBank/DDBJ databases">
        <title>Sequencing the genomes of 1000 actinobacteria strains.</title>
        <authorList>
            <person name="Klenk H.-P."/>
        </authorList>
    </citation>
    <scope>NUCLEOTIDE SEQUENCE [LARGE SCALE GENOMIC DNA]</scope>
    <source>
        <strain evidence="6 7">DSM 18935</strain>
    </source>
</reference>
<evidence type="ECO:0000256" key="5">
    <source>
        <dbReference type="SAM" id="MobiDB-lite"/>
    </source>
</evidence>
<dbReference type="PANTHER" id="PTHR34535">
    <property type="entry name" value="HYDROGENASE MATURATION FACTOR HYPA"/>
    <property type="match status" value="1"/>
</dbReference>
<evidence type="ECO:0000256" key="1">
    <source>
        <dbReference type="ARBA" id="ARBA00022596"/>
    </source>
</evidence>
<keyword evidence="1 4" id="KW-0533">Nickel</keyword>
<accession>A0A560WGB9</accession>
<dbReference type="PIRSF" id="PIRSF004761">
    <property type="entry name" value="Hydrgn_mat_HypA"/>
    <property type="match status" value="1"/>
</dbReference>
<feature type="binding site" evidence="4">
    <location>
        <position position="91"/>
    </location>
    <ligand>
        <name>Zn(2+)</name>
        <dbReference type="ChEBI" id="CHEBI:29105"/>
    </ligand>
</feature>
<proteinExistence type="inferred from homology"/>
<dbReference type="EMBL" id="VIUW01000001">
    <property type="protein sequence ID" value="TWD16658.1"/>
    <property type="molecule type" value="Genomic_DNA"/>
</dbReference>
<comment type="function">
    <text evidence="4">Involved in the maturation of [NiFe] hydrogenases. Required for nickel insertion into the metal center of the hydrogenase.</text>
</comment>
<keyword evidence="3 4" id="KW-0862">Zinc</keyword>
<feature type="binding site" evidence="4">
    <location>
        <position position="74"/>
    </location>
    <ligand>
        <name>Zn(2+)</name>
        <dbReference type="ChEBI" id="CHEBI:29105"/>
    </ligand>
</feature>
<keyword evidence="2 4" id="KW-0479">Metal-binding</keyword>
<dbReference type="PANTHER" id="PTHR34535:SF3">
    <property type="entry name" value="HYDROGENASE MATURATION FACTOR HYPA"/>
    <property type="match status" value="1"/>
</dbReference>
<dbReference type="OrthoDB" id="288014at2"/>
<sequence length="131" mass="13804">MHELSLCQGIVRVVEGARAGREVAAVHLRVGQLRQVVPETLRYCWTLVVESRPGLAGSRLVVDHVPVTLACEGCGASTEVEHVLVLRCAACGSGTVTVTTGEEFEVTTMDLAPAPPSPPAQTAPTTSRTET</sequence>
<dbReference type="InterPro" id="IPR000688">
    <property type="entry name" value="HypA/HybF"/>
</dbReference>
<dbReference type="Proteomes" id="UP000315628">
    <property type="component" value="Unassembled WGS sequence"/>
</dbReference>
<evidence type="ECO:0000256" key="4">
    <source>
        <dbReference type="HAMAP-Rule" id="MF_00213"/>
    </source>
</evidence>
<keyword evidence="7" id="KW-1185">Reference proteome</keyword>
<dbReference type="Gene3D" id="3.30.2320.80">
    <property type="match status" value="1"/>
</dbReference>
<evidence type="ECO:0000256" key="3">
    <source>
        <dbReference type="ARBA" id="ARBA00022833"/>
    </source>
</evidence>
<dbReference type="AlphaFoldDB" id="A0A560WGB9"/>
<dbReference type="RefSeq" id="WP_144854805.1">
    <property type="nucleotide sequence ID" value="NZ_BAAAYT010000001.1"/>
</dbReference>